<dbReference type="InterPro" id="IPR001611">
    <property type="entry name" value="Leu-rich_rpt"/>
</dbReference>
<evidence type="ECO:0000313" key="4">
    <source>
        <dbReference type="Proteomes" id="UP000198287"/>
    </source>
</evidence>
<evidence type="ECO:0000256" key="2">
    <source>
        <dbReference type="ARBA" id="ARBA00022737"/>
    </source>
</evidence>
<dbReference type="InterPro" id="IPR050216">
    <property type="entry name" value="LRR_domain-containing"/>
</dbReference>
<dbReference type="SMART" id="SM00364">
    <property type="entry name" value="LRR_BAC"/>
    <property type="match status" value="3"/>
</dbReference>
<dbReference type="PROSITE" id="PS51450">
    <property type="entry name" value="LRR"/>
    <property type="match status" value="1"/>
</dbReference>
<sequence length="440" mass="51544">MESFFQAGIGFDMMANRMEEMMNMFEPIGRHHPEKLSAPCFQSEPIKIPEEYAKEARFRAGYDEENDPVEVRKMIKQKLNQSQHSYDAFEEKLEKGILDSPNLNLHQVPPSVFDNDPPITIMYLKDNQICELPEFFFDELPFLTWLDLRDNKLTNLPSLNSRHECLRVFLLQGNRIRALPYTLALAVNLQTIGITGNPLTIPPENVQKQGCKKMIEYFQARMLMRIPLDESGELESEDDNKLREDLKQTAMKCVKQKTTPSLILRGQESVSTDISVAEKKRRADRLIYTWELWKRIPYDGVSRTDMFEKSLEEVRNQVLKRLNIQQEALLQKCKNQDVLRKWRSETKLMQMRSKPDLKVNLAESAPFGNDLNEVKLSNSRLLRPLEYKQELEDCWDKLKRFSENPAQLLDTELALKRLREVEEIHKRLLEMKLSVKPTLL</sequence>
<dbReference type="OMA" id="SHMIVEI"/>
<dbReference type="AlphaFoldDB" id="A0A226F134"/>
<dbReference type="Proteomes" id="UP000198287">
    <property type="component" value="Unassembled WGS sequence"/>
</dbReference>
<protein>
    <submittedName>
        <fullName evidence="3">Leucine-rich repeat-containing protein 27</fullName>
    </submittedName>
</protein>
<dbReference type="PANTHER" id="PTHR48051">
    <property type="match status" value="1"/>
</dbReference>
<comment type="caution">
    <text evidence="3">The sequence shown here is derived from an EMBL/GenBank/DDBJ whole genome shotgun (WGS) entry which is preliminary data.</text>
</comment>
<evidence type="ECO:0000313" key="3">
    <source>
        <dbReference type="EMBL" id="OXA62911.1"/>
    </source>
</evidence>
<reference evidence="3 4" key="1">
    <citation type="submission" date="2015-12" db="EMBL/GenBank/DDBJ databases">
        <title>The genome of Folsomia candida.</title>
        <authorList>
            <person name="Faddeeva A."/>
            <person name="Derks M.F."/>
            <person name="Anvar Y."/>
            <person name="Smit S."/>
            <person name="Van Straalen N."/>
            <person name="Roelofs D."/>
        </authorList>
    </citation>
    <scope>NUCLEOTIDE SEQUENCE [LARGE SCALE GENOMIC DNA]</scope>
    <source>
        <strain evidence="3 4">VU population</strain>
        <tissue evidence="3">Whole body</tissue>
    </source>
</reference>
<dbReference type="OrthoDB" id="40118at2759"/>
<accession>A0A226F134</accession>
<gene>
    <name evidence="3" type="ORF">Fcan01_02671</name>
</gene>
<dbReference type="STRING" id="158441.A0A226F134"/>
<dbReference type="SUPFAM" id="SSF52075">
    <property type="entry name" value="Outer arm dynein light chain 1"/>
    <property type="match status" value="1"/>
</dbReference>
<name>A0A226F134_FOLCA</name>
<dbReference type="Gene3D" id="3.80.10.10">
    <property type="entry name" value="Ribonuclease Inhibitor"/>
    <property type="match status" value="1"/>
</dbReference>
<proteinExistence type="predicted"/>
<keyword evidence="2" id="KW-0677">Repeat</keyword>
<keyword evidence="4" id="KW-1185">Reference proteome</keyword>
<organism evidence="3 4">
    <name type="scientific">Folsomia candida</name>
    <name type="common">Springtail</name>
    <dbReference type="NCBI Taxonomy" id="158441"/>
    <lineage>
        <taxon>Eukaryota</taxon>
        <taxon>Metazoa</taxon>
        <taxon>Ecdysozoa</taxon>
        <taxon>Arthropoda</taxon>
        <taxon>Hexapoda</taxon>
        <taxon>Collembola</taxon>
        <taxon>Entomobryomorpha</taxon>
        <taxon>Isotomoidea</taxon>
        <taxon>Isotomidae</taxon>
        <taxon>Proisotominae</taxon>
        <taxon>Folsomia</taxon>
    </lineage>
</organism>
<dbReference type="GO" id="GO:0005737">
    <property type="term" value="C:cytoplasm"/>
    <property type="evidence" value="ECO:0007669"/>
    <property type="project" value="TreeGrafter"/>
</dbReference>
<keyword evidence="1" id="KW-0433">Leucine-rich repeat</keyword>
<evidence type="ECO:0000256" key="1">
    <source>
        <dbReference type="ARBA" id="ARBA00022614"/>
    </source>
</evidence>
<dbReference type="InterPro" id="IPR032675">
    <property type="entry name" value="LRR_dom_sf"/>
</dbReference>
<dbReference type="PANTHER" id="PTHR48051:SF35">
    <property type="entry name" value="LEUCINE-RICH REPEAT-CONTAINING PROTEIN 27"/>
    <property type="match status" value="1"/>
</dbReference>
<dbReference type="EMBL" id="LNIX01000001">
    <property type="protein sequence ID" value="OXA62911.1"/>
    <property type="molecule type" value="Genomic_DNA"/>
</dbReference>